<protein>
    <submittedName>
        <fullName evidence="4">NAD(P)-dependent dehydrogenase, short-chain alcohol dehydrogenase family</fullName>
    </submittedName>
</protein>
<keyword evidence="5" id="KW-1185">Reference proteome</keyword>
<dbReference type="CDD" id="cd05233">
    <property type="entry name" value="SDR_c"/>
    <property type="match status" value="1"/>
</dbReference>
<reference evidence="4 5" key="1">
    <citation type="submission" date="2016-10" db="EMBL/GenBank/DDBJ databases">
        <authorList>
            <person name="de Groot N.N."/>
        </authorList>
    </citation>
    <scope>NUCLEOTIDE SEQUENCE [LARGE SCALE GENOMIC DNA]</scope>
    <source>
        <strain evidence="4 5">CGMCC 4.5506</strain>
    </source>
</reference>
<dbReference type="KEGG" id="pmad:BAY61_16245"/>
<evidence type="ECO:0000256" key="2">
    <source>
        <dbReference type="ARBA" id="ARBA00023002"/>
    </source>
</evidence>
<dbReference type="RefSeq" id="WP_091804759.1">
    <property type="nucleotide sequence ID" value="NZ_CP016353.1"/>
</dbReference>
<evidence type="ECO:0000259" key="3">
    <source>
        <dbReference type="SMART" id="SM00822"/>
    </source>
</evidence>
<gene>
    <name evidence="4" type="ORF">SAMN05421630_105297</name>
</gene>
<evidence type="ECO:0000313" key="5">
    <source>
        <dbReference type="Proteomes" id="UP000199494"/>
    </source>
</evidence>
<comment type="similarity">
    <text evidence="1">Belongs to the short-chain dehydrogenases/reductases (SDR) family.</text>
</comment>
<organism evidence="4 5">
    <name type="scientific">Prauserella marina</name>
    <dbReference type="NCBI Taxonomy" id="530584"/>
    <lineage>
        <taxon>Bacteria</taxon>
        <taxon>Bacillati</taxon>
        <taxon>Actinomycetota</taxon>
        <taxon>Actinomycetes</taxon>
        <taxon>Pseudonocardiales</taxon>
        <taxon>Pseudonocardiaceae</taxon>
        <taxon>Prauserella</taxon>
    </lineage>
</organism>
<dbReference type="Gene3D" id="3.40.50.720">
    <property type="entry name" value="NAD(P)-binding Rossmann-like Domain"/>
    <property type="match status" value="1"/>
</dbReference>
<dbReference type="InterPro" id="IPR002347">
    <property type="entry name" value="SDR_fam"/>
</dbReference>
<dbReference type="NCBIfam" id="NF005893">
    <property type="entry name" value="PRK07856.1"/>
    <property type="match status" value="1"/>
</dbReference>
<feature type="domain" description="Ketoreductase" evidence="3">
    <location>
        <begin position="7"/>
        <end position="195"/>
    </location>
</feature>
<dbReference type="Proteomes" id="UP000199494">
    <property type="component" value="Unassembled WGS sequence"/>
</dbReference>
<dbReference type="SUPFAM" id="SSF51735">
    <property type="entry name" value="NAD(P)-binding Rossmann-fold domains"/>
    <property type="match status" value="1"/>
</dbReference>
<dbReference type="GO" id="GO:0016491">
    <property type="term" value="F:oxidoreductase activity"/>
    <property type="evidence" value="ECO:0007669"/>
    <property type="project" value="UniProtKB-KW"/>
</dbReference>
<dbReference type="Pfam" id="PF13561">
    <property type="entry name" value="adh_short_C2"/>
    <property type="match status" value="1"/>
</dbReference>
<proteinExistence type="inferred from homology"/>
<name>A0A222VQY4_9PSEU</name>
<dbReference type="InterPro" id="IPR057326">
    <property type="entry name" value="KR_dom"/>
</dbReference>
<accession>A0A222VQY4</accession>
<dbReference type="AlphaFoldDB" id="A0A222VQY4"/>
<dbReference type="SMART" id="SM00822">
    <property type="entry name" value="PKS_KR"/>
    <property type="match status" value="1"/>
</dbReference>
<dbReference type="PROSITE" id="PS00061">
    <property type="entry name" value="ADH_SHORT"/>
    <property type="match status" value="1"/>
</dbReference>
<dbReference type="InterPro" id="IPR020904">
    <property type="entry name" value="Sc_DH/Rdtase_CS"/>
</dbReference>
<dbReference type="PRINTS" id="PR00080">
    <property type="entry name" value="SDRFAMILY"/>
</dbReference>
<evidence type="ECO:0000256" key="1">
    <source>
        <dbReference type="ARBA" id="ARBA00006484"/>
    </source>
</evidence>
<dbReference type="NCBIfam" id="NF005559">
    <property type="entry name" value="PRK07231.1"/>
    <property type="match status" value="1"/>
</dbReference>
<sequence length="265" mass="27384">MGEHDGKAVIVTGGTRGIGAAISRRFLAEGADVLVCGRNEPADLPSHEGKRASFVAADIRRPGEAASVVRACADRFGRLDVLVNNAGGAPPADTATMSPRFVSAVVTLNLLAPFYVAQPANEVMRNQREGGLIINIGSVAGRDPAPGATAYSAAKAGLTMLTKSLGMEFAPKVRVNQVTVGLVRTELSHLNYGDENGQEQVAATIPMARMAEPDDVAAACLLLAAPSAGYLNGTELLVDGGGEFPARYLAVNPSPHETRAGGTQP</sequence>
<dbReference type="STRING" id="530584.SAMN05421630_105297"/>
<dbReference type="PANTHER" id="PTHR43639:SF1">
    <property type="entry name" value="SHORT-CHAIN DEHYDROGENASE_REDUCTASE FAMILY PROTEIN"/>
    <property type="match status" value="1"/>
</dbReference>
<dbReference type="PANTHER" id="PTHR43639">
    <property type="entry name" value="OXIDOREDUCTASE, SHORT-CHAIN DEHYDROGENASE/REDUCTASE FAMILY (AFU_ORTHOLOGUE AFUA_5G02870)"/>
    <property type="match status" value="1"/>
</dbReference>
<dbReference type="InterPro" id="IPR036291">
    <property type="entry name" value="NAD(P)-bd_dom_sf"/>
</dbReference>
<dbReference type="EMBL" id="FMZE01000005">
    <property type="protein sequence ID" value="SDD03907.1"/>
    <property type="molecule type" value="Genomic_DNA"/>
</dbReference>
<dbReference type="PRINTS" id="PR00081">
    <property type="entry name" value="GDHRDH"/>
</dbReference>
<keyword evidence="2" id="KW-0560">Oxidoreductase</keyword>
<dbReference type="OrthoDB" id="3361211at2"/>
<evidence type="ECO:0000313" key="4">
    <source>
        <dbReference type="EMBL" id="SDD03907.1"/>
    </source>
</evidence>
<dbReference type="FunFam" id="3.40.50.720:FF:000084">
    <property type="entry name" value="Short-chain dehydrogenase reductase"/>
    <property type="match status" value="1"/>
</dbReference>